<name>A0ACB8AJ33_9AGAM</name>
<evidence type="ECO:0000313" key="2">
    <source>
        <dbReference type="Proteomes" id="UP000790377"/>
    </source>
</evidence>
<protein>
    <submittedName>
        <fullName evidence="1">WLM domain-containing protein</fullName>
    </submittedName>
</protein>
<evidence type="ECO:0000313" key="1">
    <source>
        <dbReference type="EMBL" id="KAH7913205.1"/>
    </source>
</evidence>
<accession>A0ACB8AJ33</accession>
<proteinExistence type="predicted"/>
<dbReference type="EMBL" id="MU267635">
    <property type="protein sequence ID" value="KAH7913205.1"/>
    <property type="molecule type" value="Genomic_DNA"/>
</dbReference>
<comment type="caution">
    <text evidence="1">The sequence shown here is derived from an EMBL/GenBank/DDBJ whole genome shotgun (WGS) entry which is preliminary data.</text>
</comment>
<organism evidence="1 2">
    <name type="scientific">Hygrophoropsis aurantiaca</name>
    <dbReference type="NCBI Taxonomy" id="72124"/>
    <lineage>
        <taxon>Eukaryota</taxon>
        <taxon>Fungi</taxon>
        <taxon>Dikarya</taxon>
        <taxon>Basidiomycota</taxon>
        <taxon>Agaricomycotina</taxon>
        <taxon>Agaricomycetes</taxon>
        <taxon>Agaricomycetidae</taxon>
        <taxon>Boletales</taxon>
        <taxon>Coniophorineae</taxon>
        <taxon>Hygrophoropsidaceae</taxon>
        <taxon>Hygrophoropsis</taxon>
    </lineage>
</organism>
<keyword evidence="2" id="KW-1185">Reference proteome</keyword>
<sequence>MVHIRINERESNPNPHVNFISVLHAPDSASEEVARQLMRALAAQVKPIMAAHGFAVNSFEEYEYNRVFAGRNWNNGETIELVLRSASGMLLPTHWLMSTLCHELAHITHMNHGPDFQSLWRQLRNEVRALQNKGYYGDGYWSSGTRLADSARITGQGIEYGDLPEYMCGGAQSRARPSALRKRRQRLQAGPSNHTGAQTAKKRKIGSRVTAQVFGSGGTTLNADAEGDQKNQGTGFRKKATSKRAREERALAAERRLRNLAPVSEGLSKVEDDESGSDSDSNRETDQDRRLIMLDTIGKQDLDELKISLFDFSDDFNLPPKTCGTHAINGSNSALIDEASIAGPSNLRSNGDSTVRGKRGRKGEVDRQQSQASKQSTILDAFSPVPNGDQHAFNGKRNRKQPVELSEMNDTASCWDDHRPDNILVGGWACLVCTLQVFLPLEGTRNIDLHSRTNAPQHLACSACNTPRGDSVWADRIV</sequence>
<dbReference type="Proteomes" id="UP000790377">
    <property type="component" value="Unassembled WGS sequence"/>
</dbReference>
<reference evidence="1" key="1">
    <citation type="journal article" date="2021" name="New Phytol.">
        <title>Evolutionary innovations through gain and loss of genes in the ectomycorrhizal Boletales.</title>
        <authorList>
            <person name="Wu G."/>
            <person name="Miyauchi S."/>
            <person name="Morin E."/>
            <person name="Kuo A."/>
            <person name="Drula E."/>
            <person name="Varga T."/>
            <person name="Kohler A."/>
            <person name="Feng B."/>
            <person name="Cao Y."/>
            <person name="Lipzen A."/>
            <person name="Daum C."/>
            <person name="Hundley H."/>
            <person name="Pangilinan J."/>
            <person name="Johnson J."/>
            <person name="Barry K."/>
            <person name="LaButti K."/>
            <person name="Ng V."/>
            <person name="Ahrendt S."/>
            <person name="Min B."/>
            <person name="Choi I.G."/>
            <person name="Park H."/>
            <person name="Plett J.M."/>
            <person name="Magnuson J."/>
            <person name="Spatafora J.W."/>
            <person name="Nagy L.G."/>
            <person name="Henrissat B."/>
            <person name="Grigoriev I.V."/>
            <person name="Yang Z.L."/>
            <person name="Xu J."/>
            <person name="Martin F.M."/>
        </authorList>
    </citation>
    <scope>NUCLEOTIDE SEQUENCE</scope>
    <source>
        <strain evidence="1">ATCC 28755</strain>
    </source>
</reference>
<gene>
    <name evidence="1" type="ORF">BJ138DRAFT_1082022</name>
</gene>